<reference evidence="2" key="1">
    <citation type="journal article" date="2020" name="mSystems">
        <title>Genome- and Community-Level Interaction Insights into Carbon Utilization and Element Cycling Functions of Hydrothermarchaeota in Hydrothermal Sediment.</title>
        <authorList>
            <person name="Zhou Z."/>
            <person name="Liu Y."/>
            <person name="Xu W."/>
            <person name="Pan J."/>
            <person name="Luo Z.H."/>
            <person name="Li M."/>
        </authorList>
    </citation>
    <scope>NUCLEOTIDE SEQUENCE [LARGE SCALE GENOMIC DNA]</scope>
    <source>
        <strain evidence="2">SpSt-339</strain>
    </source>
</reference>
<evidence type="ECO:0000313" key="2">
    <source>
        <dbReference type="EMBL" id="HEN14373.1"/>
    </source>
</evidence>
<proteinExistence type="predicted"/>
<dbReference type="SUPFAM" id="SSF50952">
    <property type="entry name" value="Soluble quinoprotein glucose dehydrogenase"/>
    <property type="match status" value="1"/>
</dbReference>
<organism evidence="2">
    <name type="scientific">Schlesneria paludicola</name>
    <dbReference type="NCBI Taxonomy" id="360056"/>
    <lineage>
        <taxon>Bacteria</taxon>
        <taxon>Pseudomonadati</taxon>
        <taxon>Planctomycetota</taxon>
        <taxon>Planctomycetia</taxon>
        <taxon>Planctomycetales</taxon>
        <taxon>Planctomycetaceae</taxon>
        <taxon>Schlesneria</taxon>
    </lineage>
</organism>
<dbReference type="EMBL" id="DSOK01000088">
    <property type="protein sequence ID" value="HEN14373.1"/>
    <property type="molecule type" value="Genomic_DNA"/>
</dbReference>
<comment type="caution">
    <text evidence="2">The sequence shown here is derived from an EMBL/GenBank/DDBJ whole genome shotgun (WGS) entry which is preliminary data.</text>
</comment>
<protein>
    <submittedName>
        <fullName evidence="2">Sugar dehydrogenase</fullName>
    </submittedName>
</protein>
<dbReference type="AlphaFoldDB" id="A0A7C2P1S3"/>
<dbReference type="PANTHER" id="PTHR19328">
    <property type="entry name" value="HEDGEHOG-INTERACTING PROTEIN"/>
    <property type="match status" value="1"/>
</dbReference>
<dbReference type="InterPro" id="IPR012938">
    <property type="entry name" value="Glc/Sorbosone_DH"/>
</dbReference>
<name>A0A7C2P1S3_9PLAN</name>
<sequence>MCFRFAGRGVVSAGFPFRERVPSCPGESTVASLRAVPLFCVLAVVPAALPSCITTQRVISGLQSPVFATHSPHDNNRLFILEKEGRIRILPLTGGGLSTFLDITALVRSTGSEQGLLGLAFHPDYVTNGCFYVNYTAQPDGATHVVEYKVQPGNPNAADPASARLVLRVPQPQTNHNAGWLGFGVDNNLYIALGDGGSSNDDGTGHTIAVGNAQDIDNNLLGKILRVNPLGAGDDFPLDPDKNYVIPLGNPFVGIPGDDEIWAYGLRNPWRCSFDRLTRDFWIGDVGQDTREEIDFQPVSSAGGENYGWRLREGSIANPAPGVGGAPPPGNVDPLYDYQHGNGQFQGRSVTGGYVYRGPITELQGKYFFGDYVNQKIWSLTKSGNTFVDLTDWTSQFQPDVGAINGVASFGEDGQGNLYIVDLDGEIFRVVKTNPFARAARSVSQSVGRFLGRSYDR</sequence>
<dbReference type="InterPro" id="IPR011042">
    <property type="entry name" value="6-blade_b-propeller_TolB-like"/>
</dbReference>
<dbReference type="Gene3D" id="2.120.10.30">
    <property type="entry name" value="TolB, C-terminal domain"/>
    <property type="match status" value="1"/>
</dbReference>
<gene>
    <name evidence="2" type="ORF">ENQ76_02745</name>
</gene>
<dbReference type="Pfam" id="PF07995">
    <property type="entry name" value="GSDH"/>
    <property type="match status" value="1"/>
</dbReference>
<evidence type="ECO:0000259" key="1">
    <source>
        <dbReference type="Pfam" id="PF07995"/>
    </source>
</evidence>
<dbReference type="InterPro" id="IPR011041">
    <property type="entry name" value="Quinoprot_gluc/sorb_DH_b-prop"/>
</dbReference>
<feature type="domain" description="Glucose/Sorbosone dehydrogenase" evidence="1">
    <location>
        <begin position="74"/>
        <end position="394"/>
    </location>
</feature>
<accession>A0A7C2P1S3</accession>
<dbReference type="PANTHER" id="PTHR19328:SF75">
    <property type="entry name" value="ALDOSE SUGAR DEHYDROGENASE YLII"/>
    <property type="match status" value="1"/>
</dbReference>